<sequence>MLYCVREICNMWGYSVNSDKNLPF</sequence>
<dbReference type="EMBL" id="GBXM01056459">
    <property type="protein sequence ID" value="JAH52118.1"/>
    <property type="molecule type" value="Transcribed_RNA"/>
</dbReference>
<name>A0A0E9THA8_ANGAN</name>
<proteinExistence type="predicted"/>
<organism evidence="1">
    <name type="scientific">Anguilla anguilla</name>
    <name type="common">European freshwater eel</name>
    <name type="synonym">Muraena anguilla</name>
    <dbReference type="NCBI Taxonomy" id="7936"/>
    <lineage>
        <taxon>Eukaryota</taxon>
        <taxon>Metazoa</taxon>
        <taxon>Chordata</taxon>
        <taxon>Craniata</taxon>
        <taxon>Vertebrata</taxon>
        <taxon>Euteleostomi</taxon>
        <taxon>Actinopterygii</taxon>
        <taxon>Neopterygii</taxon>
        <taxon>Teleostei</taxon>
        <taxon>Anguilliformes</taxon>
        <taxon>Anguillidae</taxon>
        <taxon>Anguilla</taxon>
    </lineage>
</organism>
<dbReference type="AlphaFoldDB" id="A0A0E9THA8"/>
<evidence type="ECO:0000313" key="1">
    <source>
        <dbReference type="EMBL" id="JAH52118.1"/>
    </source>
</evidence>
<accession>A0A0E9THA8</accession>
<reference evidence="1" key="2">
    <citation type="journal article" date="2015" name="Fish Shellfish Immunol.">
        <title>Early steps in the European eel (Anguilla anguilla)-Vibrio vulnificus interaction in the gills: Role of the RtxA13 toxin.</title>
        <authorList>
            <person name="Callol A."/>
            <person name="Pajuelo D."/>
            <person name="Ebbesson L."/>
            <person name="Teles M."/>
            <person name="MacKenzie S."/>
            <person name="Amaro C."/>
        </authorList>
    </citation>
    <scope>NUCLEOTIDE SEQUENCE</scope>
</reference>
<protein>
    <submittedName>
        <fullName evidence="1">Uncharacterized protein</fullName>
    </submittedName>
</protein>
<reference evidence="1" key="1">
    <citation type="submission" date="2014-11" db="EMBL/GenBank/DDBJ databases">
        <authorList>
            <person name="Amaro Gonzalez C."/>
        </authorList>
    </citation>
    <scope>NUCLEOTIDE SEQUENCE</scope>
</reference>